<dbReference type="InterPro" id="IPR036374">
    <property type="entry name" value="OxRdtase_Mopterin-bd_sf"/>
</dbReference>
<sequence>MSRLDPRRLPMPKDDFSALENAIRRRAFLRAAAAGTTFLALGGGTYVLAATDDPRAKQLRPDGRPRLPPGQRILDALKPMGGEPGDPSPSAFRLRVHGDVDNPLDLDFAALLALPQTEQTCDVHCVTGWSVLGARFTGVKVAELARMAKVRDTVRHVIFEAANGYTANVRLAEATAPSVLIAHKHEGKPLTRPHGPPARALVPDLYFWKSAKWVTGIRFVRTDRPGYWETRGYHNHADPWTEERYG</sequence>
<dbReference type="OrthoDB" id="9778777at2"/>
<proteinExistence type="predicted"/>
<evidence type="ECO:0000313" key="2">
    <source>
        <dbReference type="EMBL" id="MRG96908.1"/>
    </source>
</evidence>
<dbReference type="Gene3D" id="3.90.420.10">
    <property type="entry name" value="Oxidoreductase, molybdopterin-binding domain"/>
    <property type="match status" value="1"/>
</dbReference>
<dbReference type="AlphaFoldDB" id="A0A6N7PXS2"/>
<reference evidence="2 3" key="1">
    <citation type="submission" date="2019-10" db="EMBL/GenBank/DDBJ databases">
        <title>A soil myxobacterium in the family Polyangiaceae.</title>
        <authorList>
            <person name="Li Y."/>
            <person name="Wang J."/>
        </authorList>
    </citation>
    <scope>NUCLEOTIDE SEQUENCE [LARGE SCALE GENOMIC DNA]</scope>
    <source>
        <strain evidence="2 3">DSM 14734</strain>
    </source>
</reference>
<evidence type="ECO:0000313" key="3">
    <source>
        <dbReference type="Proteomes" id="UP000440224"/>
    </source>
</evidence>
<dbReference type="PANTHER" id="PTHR43032">
    <property type="entry name" value="PROTEIN-METHIONINE-SULFOXIDE REDUCTASE"/>
    <property type="match status" value="1"/>
</dbReference>
<dbReference type="EMBL" id="WJIE01000014">
    <property type="protein sequence ID" value="MRG96908.1"/>
    <property type="molecule type" value="Genomic_DNA"/>
</dbReference>
<feature type="domain" description="Oxidoreductase molybdopterin-binding" evidence="1">
    <location>
        <begin position="88"/>
        <end position="228"/>
    </location>
</feature>
<dbReference type="SUPFAM" id="SSF56524">
    <property type="entry name" value="Oxidoreductase molybdopterin-binding domain"/>
    <property type="match status" value="1"/>
</dbReference>
<name>A0A6N7PXS2_9BACT</name>
<dbReference type="PROSITE" id="PS51318">
    <property type="entry name" value="TAT"/>
    <property type="match status" value="1"/>
</dbReference>
<gene>
    <name evidence="2" type="ORF">GF068_34040</name>
</gene>
<keyword evidence="3" id="KW-1185">Reference proteome</keyword>
<dbReference type="PANTHER" id="PTHR43032:SF4">
    <property type="entry name" value="OXIDOREDUCTASE MOLYBDOPTERIN-BINDING DOMAIN-CONTAINING PROTEIN"/>
    <property type="match status" value="1"/>
</dbReference>
<dbReference type="InterPro" id="IPR006311">
    <property type="entry name" value="TAT_signal"/>
</dbReference>
<dbReference type="Proteomes" id="UP000440224">
    <property type="component" value="Unassembled WGS sequence"/>
</dbReference>
<comment type="caution">
    <text evidence="2">The sequence shown here is derived from an EMBL/GenBank/DDBJ whole genome shotgun (WGS) entry which is preliminary data.</text>
</comment>
<organism evidence="2 3">
    <name type="scientific">Polyangium spumosum</name>
    <dbReference type="NCBI Taxonomy" id="889282"/>
    <lineage>
        <taxon>Bacteria</taxon>
        <taxon>Pseudomonadati</taxon>
        <taxon>Myxococcota</taxon>
        <taxon>Polyangia</taxon>
        <taxon>Polyangiales</taxon>
        <taxon>Polyangiaceae</taxon>
        <taxon>Polyangium</taxon>
    </lineage>
</organism>
<evidence type="ECO:0000259" key="1">
    <source>
        <dbReference type="Pfam" id="PF00174"/>
    </source>
</evidence>
<dbReference type="InterPro" id="IPR000572">
    <property type="entry name" value="OxRdtase_Mopterin-bd_dom"/>
</dbReference>
<dbReference type="Pfam" id="PF00174">
    <property type="entry name" value="Oxidored_molyb"/>
    <property type="match status" value="1"/>
</dbReference>
<protein>
    <submittedName>
        <fullName evidence="2">Molybdopterin-dependent oxidoreductase</fullName>
    </submittedName>
</protein>
<accession>A0A6N7PXS2</accession>